<dbReference type="AlphaFoldDB" id="A0A645A3Z2"/>
<feature type="domain" description="Peptidase MA-like" evidence="1">
    <location>
        <begin position="4"/>
        <end position="177"/>
    </location>
</feature>
<sequence length="182" mass="20562">MEGKINIYIYPDIKSLHVAMNDSNANDGVVGAGWGDNIKIVSPLSPGSVHNYDSVKKVLVHEFTHVVVSKLNSNINTIPTWLNEGIATYEANQTNDKTIEFIKLRVSENKIPTIESMSKEFNGQGGDYIFSFTLVEFLINNFGYEKLVEIIKTPEELERILGMSTKKLEEQWVSYLKSNFKV</sequence>
<dbReference type="Pfam" id="PF13485">
    <property type="entry name" value="Peptidase_MA_2"/>
    <property type="match status" value="1"/>
</dbReference>
<reference evidence="2" key="1">
    <citation type="submission" date="2019-08" db="EMBL/GenBank/DDBJ databases">
        <authorList>
            <person name="Kucharzyk K."/>
            <person name="Murdoch R.W."/>
            <person name="Higgins S."/>
            <person name="Loffler F."/>
        </authorList>
    </citation>
    <scope>NUCLEOTIDE SEQUENCE</scope>
</reference>
<organism evidence="2">
    <name type="scientific">bioreactor metagenome</name>
    <dbReference type="NCBI Taxonomy" id="1076179"/>
    <lineage>
        <taxon>unclassified sequences</taxon>
        <taxon>metagenomes</taxon>
        <taxon>ecological metagenomes</taxon>
    </lineage>
</organism>
<dbReference type="EMBL" id="VSSQ01011874">
    <property type="protein sequence ID" value="MPM47909.1"/>
    <property type="molecule type" value="Genomic_DNA"/>
</dbReference>
<name>A0A645A3Z2_9ZZZZ</name>
<evidence type="ECO:0000259" key="1">
    <source>
        <dbReference type="Pfam" id="PF13485"/>
    </source>
</evidence>
<evidence type="ECO:0000313" key="2">
    <source>
        <dbReference type="EMBL" id="MPM47909.1"/>
    </source>
</evidence>
<dbReference type="InterPro" id="IPR039568">
    <property type="entry name" value="Peptidase_MA-like_dom"/>
</dbReference>
<proteinExistence type="predicted"/>
<comment type="caution">
    <text evidence="2">The sequence shown here is derived from an EMBL/GenBank/DDBJ whole genome shotgun (WGS) entry which is preliminary data.</text>
</comment>
<accession>A0A645A3Z2</accession>
<protein>
    <recommendedName>
        <fullName evidence="1">Peptidase MA-like domain-containing protein</fullName>
    </recommendedName>
</protein>
<gene>
    <name evidence="2" type="ORF">SDC9_94630</name>
</gene>